<keyword evidence="1" id="KW-0472">Membrane</keyword>
<dbReference type="Proteomes" id="UP001166021">
    <property type="component" value="Unassembled WGS sequence"/>
</dbReference>
<dbReference type="EMBL" id="JABTCF010000005">
    <property type="protein sequence ID" value="MBD0777983.1"/>
    <property type="molecule type" value="Genomic_DNA"/>
</dbReference>
<keyword evidence="3" id="KW-1185">Reference proteome</keyword>
<proteinExistence type="predicted"/>
<keyword evidence="1" id="KW-0812">Transmembrane</keyword>
<name>A0ABR7UZL1_9FLAO</name>
<feature type="transmembrane region" description="Helical" evidence="1">
    <location>
        <begin position="7"/>
        <end position="25"/>
    </location>
</feature>
<protein>
    <submittedName>
        <fullName evidence="2">Uncharacterized protein</fullName>
    </submittedName>
</protein>
<feature type="transmembrane region" description="Helical" evidence="1">
    <location>
        <begin position="37"/>
        <end position="56"/>
    </location>
</feature>
<gene>
    <name evidence="2" type="ORF">HPE56_09270</name>
</gene>
<sequence>MKKYLSLIMGILALGAVIYSFIGNAPTSKIIGMEVNIWVYRLFWCILAIGLLSGYWKMKNK</sequence>
<organism evidence="2 3">
    <name type="scientific">Maribacter aquimaris</name>
    <dbReference type="NCBI Taxonomy" id="2737171"/>
    <lineage>
        <taxon>Bacteria</taxon>
        <taxon>Pseudomonadati</taxon>
        <taxon>Bacteroidota</taxon>
        <taxon>Flavobacteriia</taxon>
        <taxon>Flavobacteriales</taxon>
        <taxon>Flavobacteriaceae</taxon>
        <taxon>Maribacter</taxon>
    </lineage>
</organism>
<dbReference type="RefSeq" id="WP_188243498.1">
    <property type="nucleotide sequence ID" value="NZ_JABTCF010000005.1"/>
</dbReference>
<evidence type="ECO:0000313" key="3">
    <source>
        <dbReference type="Proteomes" id="UP001166021"/>
    </source>
</evidence>
<comment type="caution">
    <text evidence="2">The sequence shown here is derived from an EMBL/GenBank/DDBJ whole genome shotgun (WGS) entry which is preliminary data.</text>
</comment>
<keyword evidence="1" id="KW-1133">Transmembrane helix</keyword>
<evidence type="ECO:0000256" key="1">
    <source>
        <dbReference type="SAM" id="Phobius"/>
    </source>
</evidence>
<accession>A0ABR7UZL1</accession>
<evidence type="ECO:0000313" key="2">
    <source>
        <dbReference type="EMBL" id="MBD0777983.1"/>
    </source>
</evidence>
<reference evidence="2" key="1">
    <citation type="submission" date="2020-05" db="EMBL/GenBank/DDBJ databases">
        <title>The draft genome sequence of Maribacter sp. ANRC-HE7.</title>
        <authorList>
            <person name="Mu L."/>
        </authorList>
    </citation>
    <scope>NUCLEOTIDE SEQUENCE</scope>
    <source>
        <strain evidence="2">ANRC-HE7</strain>
    </source>
</reference>